<keyword evidence="1" id="KW-0378">Hydrolase</keyword>
<accession>A0A072TDM1</accession>
<reference evidence="1 3" key="2">
    <citation type="journal article" date="2014" name="BMC Genomics">
        <title>An improved genome release (version Mt4.0) for the model legume Medicago truncatula.</title>
        <authorList>
            <person name="Tang H."/>
            <person name="Krishnakumar V."/>
            <person name="Bidwell S."/>
            <person name="Rosen B."/>
            <person name="Chan A."/>
            <person name="Zhou S."/>
            <person name="Gentzbittel L."/>
            <person name="Childs K.L."/>
            <person name="Yandell M."/>
            <person name="Gundlach H."/>
            <person name="Mayer K.F."/>
            <person name="Schwartz D.C."/>
            <person name="Town C.D."/>
        </authorList>
    </citation>
    <scope>GENOME REANNOTATION</scope>
    <source>
        <strain evidence="1">A17</strain>
        <strain evidence="2 3">cv. Jemalong A17</strain>
    </source>
</reference>
<name>A0A072TDM1_MEDTR</name>
<reference evidence="2" key="3">
    <citation type="submission" date="2015-06" db="UniProtKB">
        <authorList>
            <consortium name="EnsemblPlants"/>
        </authorList>
    </citation>
    <scope>IDENTIFICATION</scope>
    <source>
        <strain evidence="2">cv. Jemalong A17</strain>
    </source>
</reference>
<gene>
    <name evidence="1" type="ORF">MTR_1384s0010</name>
</gene>
<reference evidence="1 3" key="1">
    <citation type="journal article" date="2011" name="Nature">
        <title>The Medicago genome provides insight into the evolution of rhizobial symbioses.</title>
        <authorList>
            <person name="Young N.D."/>
            <person name="Debelle F."/>
            <person name="Oldroyd G.E."/>
            <person name="Geurts R."/>
            <person name="Cannon S.B."/>
            <person name="Udvardi M.K."/>
            <person name="Benedito V.A."/>
            <person name="Mayer K.F."/>
            <person name="Gouzy J."/>
            <person name="Schoof H."/>
            <person name="Van de Peer Y."/>
            <person name="Proost S."/>
            <person name="Cook D.R."/>
            <person name="Meyers B.C."/>
            <person name="Spannagl M."/>
            <person name="Cheung F."/>
            <person name="De Mita S."/>
            <person name="Krishnakumar V."/>
            <person name="Gundlach H."/>
            <person name="Zhou S."/>
            <person name="Mudge J."/>
            <person name="Bharti A.K."/>
            <person name="Murray J.D."/>
            <person name="Naoumkina M.A."/>
            <person name="Rosen B."/>
            <person name="Silverstein K.A."/>
            <person name="Tang H."/>
            <person name="Rombauts S."/>
            <person name="Zhao P.X."/>
            <person name="Zhou P."/>
            <person name="Barbe V."/>
            <person name="Bardou P."/>
            <person name="Bechner M."/>
            <person name="Bellec A."/>
            <person name="Berger A."/>
            <person name="Berges H."/>
            <person name="Bidwell S."/>
            <person name="Bisseling T."/>
            <person name="Choisne N."/>
            <person name="Couloux A."/>
            <person name="Denny R."/>
            <person name="Deshpande S."/>
            <person name="Dai X."/>
            <person name="Doyle J.J."/>
            <person name="Dudez A.M."/>
            <person name="Farmer A.D."/>
            <person name="Fouteau S."/>
            <person name="Franken C."/>
            <person name="Gibelin C."/>
            <person name="Gish J."/>
            <person name="Goldstein S."/>
            <person name="Gonzalez A.J."/>
            <person name="Green P.J."/>
            <person name="Hallab A."/>
            <person name="Hartog M."/>
            <person name="Hua A."/>
            <person name="Humphray S.J."/>
            <person name="Jeong D.H."/>
            <person name="Jing Y."/>
            <person name="Jocker A."/>
            <person name="Kenton S.M."/>
            <person name="Kim D.J."/>
            <person name="Klee K."/>
            <person name="Lai H."/>
            <person name="Lang C."/>
            <person name="Lin S."/>
            <person name="Macmil S.L."/>
            <person name="Magdelenat G."/>
            <person name="Matthews L."/>
            <person name="McCorrison J."/>
            <person name="Monaghan E.L."/>
            <person name="Mun J.H."/>
            <person name="Najar F.Z."/>
            <person name="Nicholson C."/>
            <person name="Noirot C."/>
            <person name="O'Bleness M."/>
            <person name="Paule C.R."/>
            <person name="Poulain J."/>
            <person name="Prion F."/>
            <person name="Qin B."/>
            <person name="Qu C."/>
            <person name="Retzel E.F."/>
            <person name="Riddle C."/>
            <person name="Sallet E."/>
            <person name="Samain S."/>
            <person name="Samson N."/>
            <person name="Sanders I."/>
            <person name="Saurat O."/>
            <person name="Scarpelli C."/>
            <person name="Schiex T."/>
            <person name="Segurens B."/>
            <person name="Severin A.J."/>
            <person name="Sherrier D.J."/>
            <person name="Shi R."/>
            <person name="Sims S."/>
            <person name="Singer S.R."/>
            <person name="Sinharoy S."/>
            <person name="Sterck L."/>
            <person name="Viollet A."/>
            <person name="Wang B.B."/>
            <person name="Wang K."/>
            <person name="Wang M."/>
            <person name="Wang X."/>
            <person name="Warfsmann J."/>
            <person name="Weissenbach J."/>
            <person name="White D.D."/>
            <person name="White J.D."/>
            <person name="Wiley G.B."/>
            <person name="Wincker P."/>
            <person name="Xing Y."/>
            <person name="Yang L."/>
            <person name="Yao Z."/>
            <person name="Ying F."/>
            <person name="Zhai J."/>
            <person name="Zhou L."/>
            <person name="Zuber A."/>
            <person name="Denarie J."/>
            <person name="Dixon R.A."/>
            <person name="May G.D."/>
            <person name="Schwartz D.C."/>
            <person name="Rogers J."/>
            <person name="Quetier F."/>
            <person name="Town C.D."/>
            <person name="Roe B.A."/>
        </authorList>
    </citation>
    <scope>NUCLEOTIDE SEQUENCE [LARGE SCALE GENOMIC DNA]</scope>
    <source>
        <strain evidence="1">A17</strain>
        <strain evidence="2 3">cv. Jemalong A17</strain>
    </source>
</reference>
<dbReference type="EMBL" id="KL404108">
    <property type="protein sequence ID" value="KEH15321.1"/>
    <property type="molecule type" value="Genomic_DNA"/>
</dbReference>
<dbReference type="InterPro" id="IPR036628">
    <property type="entry name" value="Clp_N_dom_sf"/>
</dbReference>
<evidence type="ECO:0000313" key="1">
    <source>
        <dbReference type="EMBL" id="KEH15321.1"/>
    </source>
</evidence>
<proteinExistence type="predicted"/>
<dbReference type="PANTHER" id="PTHR43572:SF78">
    <property type="entry name" value="CLP R DOMAIN-CONTAINING PROTEIN"/>
    <property type="match status" value="1"/>
</dbReference>
<dbReference type="InterPro" id="IPR051650">
    <property type="entry name" value="SL_signaling_regulator"/>
</dbReference>
<keyword evidence="3" id="KW-1185">Reference proteome</keyword>
<dbReference type="Gene3D" id="1.10.1780.10">
    <property type="entry name" value="Clp, N-terminal domain"/>
    <property type="match status" value="1"/>
</dbReference>
<dbReference type="EnsemblPlants" id="KEH15321">
    <property type="protein sequence ID" value="KEH15321"/>
    <property type="gene ID" value="MTR_1384s0010"/>
</dbReference>
<evidence type="ECO:0000313" key="2">
    <source>
        <dbReference type="EnsemblPlants" id="KEH15321"/>
    </source>
</evidence>
<evidence type="ECO:0000313" key="3">
    <source>
        <dbReference type="Proteomes" id="UP000002051"/>
    </source>
</evidence>
<dbReference type="PANTHER" id="PTHR43572">
    <property type="entry name" value="CHAPERONE PROTEIN CLPD, CHLOROPLASTIC"/>
    <property type="match status" value="1"/>
</dbReference>
<dbReference type="Proteomes" id="UP000002051">
    <property type="component" value="Unassembled WGS sequence"/>
</dbReference>
<dbReference type="STRING" id="3880.A0A072TDM1"/>
<dbReference type="HOGENOM" id="CLU_2254183_0_0_1"/>
<dbReference type="GO" id="GO:0016787">
    <property type="term" value="F:hydrolase activity"/>
    <property type="evidence" value="ECO:0007669"/>
    <property type="project" value="UniProtKB-KW"/>
</dbReference>
<protein>
    <submittedName>
        <fullName evidence="1">Double Clp-N motif P-loop nucleoside triphosphate hydrolase superfamily protein</fullName>
    </submittedName>
</protein>
<organism evidence="1 3">
    <name type="scientific">Medicago truncatula</name>
    <name type="common">Barrel medic</name>
    <name type="synonym">Medicago tribuloides</name>
    <dbReference type="NCBI Taxonomy" id="3880"/>
    <lineage>
        <taxon>Eukaryota</taxon>
        <taxon>Viridiplantae</taxon>
        <taxon>Streptophyta</taxon>
        <taxon>Embryophyta</taxon>
        <taxon>Tracheophyta</taxon>
        <taxon>Spermatophyta</taxon>
        <taxon>Magnoliopsida</taxon>
        <taxon>eudicotyledons</taxon>
        <taxon>Gunneridae</taxon>
        <taxon>Pentapetalae</taxon>
        <taxon>rosids</taxon>
        <taxon>fabids</taxon>
        <taxon>Fabales</taxon>
        <taxon>Fabaceae</taxon>
        <taxon>Papilionoideae</taxon>
        <taxon>50 kb inversion clade</taxon>
        <taxon>NPAAA clade</taxon>
        <taxon>Hologalegina</taxon>
        <taxon>IRL clade</taxon>
        <taxon>Trifolieae</taxon>
        <taxon>Medicago</taxon>
    </lineage>
</organism>
<dbReference type="AlphaFoldDB" id="A0A072TDM1"/>
<sequence>MRFRICNTQFQALTQEAAILVKQAVKSHYTLLHKACLQCHSHPFQFKALEICFNVSLNRLPSSTISSTLFRGPRYLSPSLSNSLGAAFKSAQGHQRHANFIENQ</sequence>